<sequence length="188" mass="21129">MTPPTTSDPDTPRRRLDARRNHERVIAAARELFTEQGLQVTVPQVAERAGVGRATVYRSYPSKEDLIVAVVQRQFEELEQRVRAALDGVDVYREWCSFVPDLFGRLARDRVLADAFLEGRLVPAARILGLIGQLVAAARSSGKIRSDAGERDIRVLLCGAVRQLIVLDERDPAVWRRYADLVLNALRQ</sequence>
<dbReference type="InterPro" id="IPR009057">
    <property type="entry name" value="Homeodomain-like_sf"/>
</dbReference>
<gene>
    <name evidence="7" type="ORF">DLJ59_29950</name>
</gene>
<organism evidence="7 8">
    <name type="scientific">Micromonospora inaquosa</name>
    <dbReference type="NCBI Taxonomy" id="2203716"/>
    <lineage>
        <taxon>Bacteria</taxon>
        <taxon>Bacillati</taxon>
        <taxon>Actinomycetota</taxon>
        <taxon>Actinomycetes</taxon>
        <taxon>Micromonosporales</taxon>
        <taxon>Micromonosporaceae</taxon>
        <taxon>Micromonospora</taxon>
    </lineage>
</organism>
<feature type="domain" description="HTH tetR-type" evidence="6">
    <location>
        <begin position="19"/>
        <end position="78"/>
    </location>
</feature>
<evidence type="ECO:0000256" key="5">
    <source>
        <dbReference type="SAM" id="MobiDB-lite"/>
    </source>
</evidence>
<name>A0A3N9W8S0_9ACTN</name>
<feature type="region of interest" description="Disordered" evidence="5">
    <location>
        <begin position="1"/>
        <end position="20"/>
    </location>
</feature>
<dbReference type="PROSITE" id="PS50977">
    <property type="entry name" value="HTH_TETR_2"/>
    <property type="match status" value="1"/>
</dbReference>
<dbReference type="PANTHER" id="PTHR30055">
    <property type="entry name" value="HTH-TYPE TRANSCRIPTIONAL REGULATOR RUTR"/>
    <property type="match status" value="1"/>
</dbReference>
<dbReference type="SUPFAM" id="SSF48498">
    <property type="entry name" value="Tetracyclin repressor-like, C-terminal domain"/>
    <property type="match status" value="1"/>
</dbReference>
<dbReference type="InterPro" id="IPR050109">
    <property type="entry name" value="HTH-type_TetR-like_transc_reg"/>
</dbReference>
<dbReference type="Gene3D" id="1.10.357.10">
    <property type="entry name" value="Tetracycline Repressor, domain 2"/>
    <property type="match status" value="1"/>
</dbReference>
<dbReference type="Pfam" id="PF00440">
    <property type="entry name" value="TetR_N"/>
    <property type="match status" value="1"/>
</dbReference>
<evidence type="ECO:0000256" key="2">
    <source>
        <dbReference type="ARBA" id="ARBA00023125"/>
    </source>
</evidence>
<evidence type="ECO:0000256" key="3">
    <source>
        <dbReference type="ARBA" id="ARBA00023163"/>
    </source>
</evidence>
<evidence type="ECO:0000256" key="4">
    <source>
        <dbReference type="PROSITE-ProRule" id="PRU00335"/>
    </source>
</evidence>
<dbReference type="PANTHER" id="PTHR30055:SF234">
    <property type="entry name" value="HTH-TYPE TRANSCRIPTIONAL REGULATOR BETI"/>
    <property type="match status" value="1"/>
</dbReference>
<dbReference type="Proteomes" id="UP000282312">
    <property type="component" value="Unassembled WGS sequence"/>
</dbReference>
<dbReference type="InterPro" id="IPR036271">
    <property type="entry name" value="Tet_transcr_reg_TetR-rel_C_sf"/>
</dbReference>
<keyword evidence="2 4" id="KW-0238">DNA-binding</keyword>
<dbReference type="AlphaFoldDB" id="A0A3N9W8S0"/>
<protein>
    <submittedName>
        <fullName evidence="7">TetR family transcriptional regulator</fullName>
    </submittedName>
</protein>
<comment type="caution">
    <text evidence="7">The sequence shown here is derived from an EMBL/GenBank/DDBJ whole genome shotgun (WGS) entry which is preliminary data.</text>
</comment>
<accession>A0A3N9W8S0</accession>
<keyword evidence="3" id="KW-0804">Transcription</keyword>
<dbReference type="SUPFAM" id="SSF46689">
    <property type="entry name" value="Homeodomain-like"/>
    <property type="match status" value="1"/>
</dbReference>
<proteinExistence type="predicted"/>
<evidence type="ECO:0000313" key="8">
    <source>
        <dbReference type="Proteomes" id="UP000282312"/>
    </source>
</evidence>
<dbReference type="InterPro" id="IPR001647">
    <property type="entry name" value="HTH_TetR"/>
</dbReference>
<dbReference type="EMBL" id="QGSZ01000327">
    <property type="protein sequence ID" value="RQW97088.1"/>
    <property type="molecule type" value="Genomic_DNA"/>
</dbReference>
<reference evidence="7 8" key="1">
    <citation type="submission" date="2018-05" db="EMBL/GenBank/DDBJ databases">
        <title>Micromonospora from Atacama Desert.</title>
        <authorList>
            <person name="Carro L."/>
            <person name="Goodfellow M."/>
            <person name="Klenk H.-P."/>
        </authorList>
    </citation>
    <scope>NUCLEOTIDE SEQUENCE [LARGE SCALE GENOMIC DNA]</scope>
    <source>
        <strain evidence="7 8">LB39</strain>
    </source>
</reference>
<dbReference type="GO" id="GO:0000976">
    <property type="term" value="F:transcription cis-regulatory region binding"/>
    <property type="evidence" value="ECO:0007669"/>
    <property type="project" value="TreeGrafter"/>
</dbReference>
<evidence type="ECO:0000256" key="1">
    <source>
        <dbReference type="ARBA" id="ARBA00023015"/>
    </source>
</evidence>
<dbReference type="RefSeq" id="WP_124776816.1">
    <property type="nucleotide sequence ID" value="NZ_QGSZ01000327.1"/>
</dbReference>
<dbReference type="OrthoDB" id="9795011at2"/>
<keyword evidence="1" id="KW-0805">Transcription regulation</keyword>
<dbReference type="GO" id="GO:0003700">
    <property type="term" value="F:DNA-binding transcription factor activity"/>
    <property type="evidence" value="ECO:0007669"/>
    <property type="project" value="TreeGrafter"/>
</dbReference>
<evidence type="ECO:0000313" key="7">
    <source>
        <dbReference type="EMBL" id="RQW97088.1"/>
    </source>
</evidence>
<evidence type="ECO:0000259" key="6">
    <source>
        <dbReference type="PROSITE" id="PS50977"/>
    </source>
</evidence>
<feature type="compositionally biased region" description="Basic and acidic residues" evidence="5">
    <location>
        <begin position="10"/>
        <end position="20"/>
    </location>
</feature>
<keyword evidence="8" id="KW-1185">Reference proteome</keyword>
<dbReference type="PRINTS" id="PR00455">
    <property type="entry name" value="HTHTETR"/>
</dbReference>
<feature type="DNA-binding region" description="H-T-H motif" evidence="4">
    <location>
        <begin position="41"/>
        <end position="60"/>
    </location>
</feature>